<protein>
    <submittedName>
        <fullName evidence="1">Uncharacterized protein</fullName>
    </submittedName>
</protein>
<accession>A0ACC4DZ05</accession>
<comment type="caution">
    <text evidence="1">The sequence shown here is derived from an EMBL/GenBank/DDBJ whole genome shotgun (WGS) entry which is preliminary data.</text>
</comment>
<gene>
    <name evidence="1" type="ORF">ACCO45_005773</name>
</gene>
<dbReference type="EMBL" id="JBGNUJ010000004">
    <property type="protein sequence ID" value="KAL3960656.1"/>
    <property type="molecule type" value="Genomic_DNA"/>
</dbReference>
<name>A0ACC4DZ05_PURLI</name>
<keyword evidence="2" id="KW-1185">Reference proteome</keyword>
<dbReference type="Proteomes" id="UP001638806">
    <property type="component" value="Unassembled WGS sequence"/>
</dbReference>
<evidence type="ECO:0000313" key="2">
    <source>
        <dbReference type="Proteomes" id="UP001638806"/>
    </source>
</evidence>
<evidence type="ECO:0000313" key="1">
    <source>
        <dbReference type="EMBL" id="KAL3960656.1"/>
    </source>
</evidence>
<proteinExistence type="predicted"/>
<sequence>MAATSEPACQCDCAAAGAGALPNETFIKLVICAGLALLLACITRPLQDGPSRFSHATWVSACFVATAALLWTASSTAEMQPPPFPHQQQQMQGVVADDDGGQLNLYLRRRKRLVVAATVTGVFMGFATAGFCAVTTTASNMACTSLRLEAALTLQFTISTDSAGQPRMSRSSTAVKASTPS</sequence>
<reference evidence="1" key="1">
    <citation type="submission" date="2024-12" db="EMBL/GenBank/DDBJ databases">
        <title>Comparative genomics and development of molecular markers within Purpureocillium lilacinum and among Purpureocillium species.</title>
        <authorList>
            <person name="Yeh Z.-Y."/>
            <person name="Ni N.-T."/>
            <person name="Lo P.-H."/>
            <person name="Mushyakhwo K."/>
            <person name="Lin C.-F."/>
            <person name="Nai Y.-S."/>
        </authorList>
    </citation>
    <scope>NUCLEOTIDE SEQUENCE</scope>
    <source>
        <strain evidence="1">NCHU-NPUST-175</strain>
    </source>
</reference>
<organism evidence="1 2">
    <name type="scientific">Purpureocillium lilacinum</name>
    <name type="common">Paecilomyces lilacinus</name>
    <dbReference type="NCBI Taxonomy" id="33203"/>
    <lineage>
        <taxon>Eukaryota</taxon>
        <taxon>Fungi</taxon>
        <taxon>Dikarya</taxon>
        <taxon>Ascomycota</taxon>
        <taxon>Pezizomycotina</taxon>
        <taxon>Sordariomycetes</taxon>
        <taxon>Hypocreomycetidae</taxon>
        <taxon>Hypocreales</taxon>
        <taxon>Ophiocordycipitaceae</taxon>
        <taxon>Purpureocillium</taxon>
    </lineage>
</organism>